<keyword evidence="4" id="KW-1185">Reference proteome</keyword>
<comment type="caution">
    <text evidence="3">The sequence shown here is derived from an EMBL/GenBank/DDBJ whole genome shotgun (WGS) entry which is preliminary data.</text>
</comment>
<gene>
    <name evidence="3" type="ORF">KOR42_11860</name>
</gene>
<dbReference type="AlphaFoldDB" id="A0A5C5X5C2"/>
<dbReference type="Proteomes" id="UP000317243">
    <property type="component" value="Unassembled WGS sequence"/>
</dbReference>
<dbReference type="Pfam" id="PF04012">
    <property type="entry name" value="PspA_IM30"/>
    <property type="match status" value="1"/>
</dbReference>
<evidence type="ECO:0000256" key="2">
    <source>
        <dbReference type="SAM" id="Coils"/>
    </source>
</evidence>
<dbReference type="PANTHER" id="PTHR31088:SF6">
    <property type="entry name" value="PHAGE SHOCK PROTEIN A"/>
    <property type="match status" value="1"/>
</dbReference>
<dbReference type="EMBL" id="SIHI01000001">
    <property type="protein sequence ID" value="TWT57819.1"/>
    <property type="molecule type" value="Genomic_DNA"/>
</dbReference>
<feature type="coiled-coil region" evidence="2">
    <location>
        <begin position="40"/>
        <end position="142"/>
    </location>
</feature>
<name>A0A5C5X5C2_9PLAN</name>
<protein>
    <recommendedName>
        <fullName evidence="5">Phage shock protein A</fullName>
    </recommendedName>
</protein>
<accession>A0A5C5X5C2</accession>
<organism evidence="3 4">
    <name type="scientific">Thalassoglobus neptunius</name>
    <dbReference type="NCBI Taxonomy" id="1938619"/>
    <lineage>
        <taxon>Bacteria</taxon>
        <taxon>Pseudomonadati</taxon>
        <taxon>Planctomycetota</taxon>
        <taxon>Planctomycetia</taxon>
        <taxon>Planctomycetales</taxon>
        <taxon>Planctomycetaceae</taxon>
        <taxon>Thalassoglobus</taxon>
    </lineage>
</organism>
<dbReference type="SUPFAM" id="SSF109755">
    <property type="entry name" value="PhoU-like"/>
    <property type="match status" value="1"/>
</dbReference>
<reference evidence="3 4" key="1">
    <citation type="submission" date="2019-02" db="EMBL/GenBank/DDBJ databases">
        <title>Deep-cultivation of Planctomycetes and their phenomic and genomic characterization uncovers novel biology.</title>
        <authorList>
            <person name="Wiegand S."/>
            <person name="Jogler M."/>
            <person name="Boedeker C."/>
            <person name="Pinto D."/>
            <person name="Vollmers J."/>
            <person name="Rivas-Marin E."/>
            <person name="Kohn T."/>
            <person name="Peeters S.H."/>
            <person name="Heuer A."/>
            <person name="Rast P."/>
            <person name="Oberbeckmann S."/>
            <person name="Bunk B."/>
            <person name="Jeske O."/>
            <person name="Meyerdierks A."/>
            <person name="Storesund J.E."/>
            <person name="Kallscheuer N."/>
            <person name="Luecker S."/>
            <person name="Lage O.M."/>
            <person name="Pohl T."/>
            <person name="Merkel B.J."/>
            <person name="Hornburger P."/>
            <person name="Mueller R.-W."/>
            <person name="Bruemmer F."/>
            <person name="Labrenz M."/>
            <person name="Spormann A.M."/>
            <person name="Op Den Camp H."/>
            <person name="Overmann J."/>
            <person name="Amann R."/>
            <person name="Jetten M.S.M."/>
            <person name="Mascher T."/>
            <person name="Medema M.H."/>
            <person name="Devos D.P."/>
            <person name="Kaster A.-K."/>
            <person name="Ovreas L."/>
            <person name="Rohde M."/>
            <person name="Galperin M.Y."/>
            <person name="Jogler C."/>
        </authorList>
    </citation>
    <scope>NUCLEOTIDE SEQUENCE [LARGE SCALE GENOMIC DNA]</scope>
    <source>
        <strain evidence="3 4">KOR42</strain>
    </source>
</reference>
<evidence type="ECO:0000256" key="1">
    <source>
        <dbReference type="ARBA" id="ARBA00043985"/>
    </source>
</evidence>
<evidence type="ECO:0000313" key="3">
    <source>
        <dbReference type="EMBL" id="TWT57819.1"/>
    </source>
</evidence>
<sequence length="182" mass="20227">MPYFSRLTDIVTCNLTSILEEAEDKEAVLKEIIFEMTEGLAGAERSVRTASTNVSRLEVEIGEQRQQAEQWVQEAQNALTNGNEDQARSALERKHEVEDLIAGLEQQLAAAVSTRDHLKTILNALQARLADGRRRLRSIDSETEEVEVVASADAVPETPAVVEKKSKVDAELEALRKQMQAK</sequence>
<dbReference type="PANTHER" id="PTHR31088">
    <property type="entry name" value="MEMBRANE-ASSOCIATED PROTEIN VIPP1, CHLOROPLASTIC"/>
    <property type="match status" value="1"/>
</dbReference>
<evidence type="ECO:0000313" key="4">
    <source>
        <dbReference type="Proteomes" id="UP000317243"/>
    </source>
</evidence>
<dbReference type="InterPro" id="IPR007157">
    <property type="entry name" value="PspA_VIPP1"/>
</dbReference>
<evidence type="ECO:0008006" key="5">
    <source>
        <dbReference type="Google" id="ProtNLM"/>
    </source>
</evidence>
<dbReference type="RefSeq" id="WP_197440893.1">
    <property type="nucleotide sequence ID" value="NZ_SIHI01000001.1"/>
</dbReference>
<keyword evidence="2" id="KW-0175">Coiled coil</keyword>
<proteinExistence type="inferred from homology"/>
<comment type="similarity">
    <text evidence="1">Belongs to the PspA/Vipp/IM30 family.</text>
</comment>